<name>A0A560IYU5_9PROT</name>
<comment type="caution">
    <text evidence="1">The sequence shown here is derived from an EMBL/GenBank/DDBJ whole genome shotgun (WGS) entry which is preliminary data.</text>
</comment>
<dbReference type="Gene3D" id="3.40.50.300">
    <property type="entry name" value="P-loop containing nucleotide triphosphate hydrolases"/>
    <property type="match status" value="1"/>
</dbReference>
<dbReference type="EMBL" id="VITT01000003">
    <property type="protein sequence ID" value="TWB63655.1"/>
    <property type="molecule type" value="Genomic_DNA"/>
</dbReference>
<evidence type="ECO:0000313" key="1">
    <source>
        <dbReference type="EMBL" id="TWB63655.1"/>
    </source>
</evidence>
<proteinExistence type="predicted"/>
<accession>A0A560IYU5</accession>
<dbReference type="Gene3D" id="2.160.20.80">
    <property type="entry name" value="E3 ubiquitin-protein ligase SopA"/>
    <property type="match status" value="1"/>
</dbReference>
<gene>
    <name evidence="1" type="ORF">FBZ92_103146</name>
</gene>
<dbReference type="SUPFAM" id="SSF141571">
    <property type="entry name" value="Pentapeptide repeat-like"/>
    <property type="match status" value="1"/>
</dbReference>
<sequence>MSNIFYFAERLSRTLGVSLQDAGVPGASAKKMQVGTVLWVFPDDVDVVSDDIDSLREKLSIFLISNHPEEVSLCRYVLSGFYKSQARIKLGHEVVSLKFSIRELLDVPRTLENSQDLLINEALSSLMGGSPIKTSAVCNSSEISGCPLASDAESLLKFIICSDDQERKQIFVEAEAGKGKTILLASVVRSLNAASDRLFIYVPLRRLPIQAGVGFYDIMQLIGVVGEGANRLEKAIQNGLVALFLDGIDEVSGRYDRVLIRDLLNDLRRKLSSNDATIVVSGRKTEARHLDDSWKIVGLDLPSQTDPDFRKYVQLTIDRLIGEWDSFINKFPSEFNSMFGVDCVDEQALREKSEIVDWILEVFPIVGKDPSLFFVQGLAAIGIGARIGNRKSLRNGKILYVPTIVDVCRSATVFACLREQSKVDDIARDNYSTEDQMATLRGFALLSSATKSLPSLPTPYEIAQKVFSVDPVNNNEVYTSIVRQNAKHALLYAAEGAAGSYRPKFLNDWIRNSFLAEVIVNERYCGIDHADIISLVATADRANLAFSTLLPDILDGKDAPEEFINTILLEARAGSEFACTNFWQLRASIGDAHVGGQSPRPVPLTQIDRAEFIGCVINNDLSGDSYFLDDSSFEGCRISNCILSSVSMVGVNFRSCELINIEIINQCEGPILFEGCVFNGCRFVDMISKGCPALYFVDCRFEGENIISQEIPAYGASVAFPLTNFRNCTSSEQLDHLLRGDWLQLNAPIQGIRYLPNPKPNLSVYCLRETLRAFFPSRVGDGGEFQARDYIRLTALGRGCLPSGSPGRDDLQGILESVGFATGGRSDHLYAPWSSVLGGKEQDRVIRAQMIEFMQDNDKCDGVISVLLRKFGRYFHAS</sequence>
<evidence type="ECO:0000313" key="2">
    <source>
        <dbReference type="Proteomes" id="UP000318050"/>
    </source>
</evidence>
<dbReference type="InterPro" id="IPR027417">
    <property type="entry name" value="P-loop_NTPase"/>
</dbReference>
<reference evidence="1 2" key="1">
    <citation type="submission" date="2019-06" db="EMBL/GenBank/DDBJ databases">
        <title>Genomic Encyclopedia of Type Strains, Phase IV (KMG-V): Genome sequencing to study the core and pangenomes of soil and plant-associated prokaryotes.</title>
        <authorList>
            <person name="Whitman W."/>
        </authorList>
    </citation>
    <scope>NUCLEOTIDE SEQUENCE [LARGE SCALE GENOMIC DNA]</scope>
    <source>
        <strain evidence="1 2">BR 11140</strain>
    </source>
</reference>
<organism evidence="1 2">
    <name type="scientific">Nitrospirillum amazonense</name>
    <dbReference type="NCBI Taxonomy" id="28077"/>
    <lineage>
        <taxon>Bacteria</taxon>
        <taxon>Pseudomonadati</taxon>
        <taxon>Pseudomonadota</taxon>
        <taxon>Alphaproteobacteria</taxon>
        <taxon>Rhodospirillales</taxon>
        <taxon>Azospirillaceae</taxon>
        <taxon>Nitrospirillum</taxon>
    </lineage>
</organism>
<protein>
    <submittedName>
        <fullName evidence="1">NACHT domain-containing protein</fullName>
    </submittedName>
</protein>
<dbReference type="Proteomes" id="UP000318050">
    <property type="component" value="Unassembled WGS sequence"/>
</dbReference>
<dbReference type="AlphaFoldDB" id="A0A560IYU5"/>